<feature type="repeat" description="ANK" evidence="3">
    <location>
        <begin position="147"/>
        <end position="179"/>
    </location>
</feature>
<keyword evidence="5" id="KW-1185">Reference proteome</keyword>
<dbReference type="SMART" id="SM00248">
    <property type="entry name" value="ANK"/>
    <property type="match status" value="4"/>
</dbReference>
<dbReference type="Pfam" id="PF12796">
    <property type="entry name" value="Ank_2"/>
    <property type="match status" value="1"/>
</dbReference>
<dbReference type="EMBL" id="RBED01000137">
    <property type="protein sequence ID" value="RNL49920.1"/>
    <property type="molecule type" value="Genomic_DNA"/>
</dbReference>
<evidence type="ECO:0000256" key="1">
    <source>
        <dbReference type="ARBA" id="ARBA00022737"/>
    </source>
</evidence>
<sequence>MIAAFCRCSLLAGVLSVLLTGCQSGTGEPARQGTPSSSTVTSFAATVPASPEVPVIPTAVPTPMAGTARARPSLAPEAQAELDQRLIRAAKANDPNLVAELLRAGGNPNAKDTIQDSAFLYAGAEGYNEVLQLTLAAGADVRSTNRFGGTALIPASEHGHVETVRILIAAGVPVNHVNNLGWTAMQEAILLNNGGPKQQEVVRQLLDAGADPTIPDPQGRTALANAERLGFAGIAALIRDRS</sequence>
<dbReference type="AlphaFoldDB" id="A0A3N0BMD4"/>
<dbReference type="InterPro" id="IPR002110">
    <property type="entry name" value="Ankyrin_rpt"/>
</dbReference>
<reference evidence="4 5" key="1">
    <citation type="submission" date="2018-10" db="EMBL/GenBank/DDBJ databases">
        <title>Genome sequencing of Arthrobacter oryzae TNB02.</title>
        <authorList>
            <person name="Cho Y.-J."/>
            <person name="Cho A."/>
            <person name="Kim O.-S."/>
        </authorList>
    </citation>
    <scope>NUCLEOTIDE SEQUENCE [LARGE SCALE GENOMIC DNA]</scope>
    <source>
        <strain evidence="4 5">TNB02</strain>
    </source>
</reference>
<dbReference type="RefSeq" id="WP_123256691.1">
    <property type="nucleotide sequence ID" value="NZ_RBED01000137.1"/>
</dbReference>
<protein>
    <submittedName>
        <fullName evidence="4">Ankyrin repeat domain-containing protein</fullName>
    </submittedName>
</protein>
<evidence type="ECO:0000256" key="2">
    <source>
        <dbReference type="ARBA" id="ARBA00023043"/>
    </source>
</evidence>
<dbReference type="PANTHER" id="PTHR24171">
    <property type="entry name" value="ANKYRIN REPEAT DOMAIN-CONTAINING PROTEIN 39-RELATED"/>
    <property type="match status" value="1"/>
</dbReference>
<evidence type="ECO:0000313" key="4">
    <source>
        <dbReference type="EMBL" id="RNL49920.1"/>
    </source>
</evidence>
<dbReference type="Proteomes" id="UP000273807">
    <property type="component" value="Unassembled WGS sequence"/>
</dbReference>
<dbReference type="SUPFAM" id="SSF48403">
    <property type="entry name" value="Ankyrin repeat"/>
    <property type="match status" value="1"/>
</dbReference>
<keyword evidence="1" id="KW-0677">Repeat</keyword>
<evidence type="ECO:0000313" key="5">
    <source>
        <dbReference type="Proteomes" id="UP000273807"/>
    </source>
</evidence>
<dbReference type="PROSITE" id="PS51257">
    <property type="entry name" value="PROKAR_LIPOPROTEIN"/>
    <property type="match status" value="1"/>
</dbReference>
<organism evidence="4 5">
    <name type="scientific">Arthrobacter oryzae</name>
    <dbReference type="NCBI Taxonomy" id="409290"/>
    <lineage>
        <taxon>Bacteria</taxon>
        <taxon>Bacillati</taxon>
        <taxon>Actinomycetota</taxon>
        <taxon>Actinomycetes</taxon>
        <taxon>Micrococcales</taxon>
        <taxon>Micrococcaceae</taxon>
        <taxon>Arthrobacter</taxon>
    </lineage>
</organism>
<dbReference type="OrthoDB" id="9812708at2"/>
<gene>
    <name evidence="4" type="ORF">D7003_17475</name>
</gene>
<name>A0A3N0BMD4_9MICC</name>
<dbReference type="InterPro" id="IPR036770">
    <property type="entry name" value="Ankyrin_rpt-contain_sf"/>
</dbReference>
<accession>A0A3N0BMD4</accession>
<comment type="caution">
    <text evidence="4">The sequence shown here is derived from an EMBL/GenBank/DDBJ whole genome shotgun (WGS) entry which is preliminary data.</text>
</comment>
<keyword evidence="2 3" id="KW-0040">ANK repeat</keyword>
<evidence type="ECO:0000256" key="3">
    <source>
        <dbReference type="PROSITE-ProRule" id="PRU00023"/>
    </source>
</evidence>
<dbReference type="PROSITE" id="PS50088">
    <property type="entry name" value="ANK_REPEAT"/>
    <property type="match status" value="1"/>
</dbReference>
<dbReference type="Gene3D" id="1.25.40.20">
    <property type="entry name" value="Ankyrin repeat-containing domain"/>
    <property type="match status" value="1"/>
</dbReference>
<dbReference type="PROSITE" id="PS50297">
    <property type="entry name" value="ANK_REP_REGION"/>
    <property type="match status" value="1"/>
</dbReference>
<proteinExistence type="predicted"/>